<dbReference type="Gene3D" id="3.30.1380.10">
    <property type="match status" value="1"/>
</dbReference>
<reference evidence="9 10" key="1">
    <citation type="submission" date="2020-08" db="EMBL/GenBank/DDBJ databases">
        <title>The Agave Microbiome: Exploring the role of microbial communities in plant adaptations to desert environments.</title>
        <authorList>
            <person name="Partida-Martinez L.P."/>
        </authorList>
    </citation>
    <scope>NUCLEOTIDE SEQUENCE [LARGE SCALE GENOMIC DNA]</scope>
    <source>
        <strain evidence="9 10">AT3.2</strain>
    </source>
</reference>
<evidence type="ECO:0000256" key="5">
    <source>
        <dbReference type="ARBA" id="ARBA00022801"/>
    </source>
</evidence>
<dbReference type="Proteomes" id="UP000540787">
    <property type="component" value="Unassembled WGS sequence"/>
</dbReference>
<dbReference type="GO" id="GO:0008237">
    <property type="term" value="F:metallopeptidase activity"/>
    <property type="evidence" value="ECO:0007669"/>
    <property type="project" value="UniProtKB-KW"/>
</dbReference>
<dbReference type="GO" id="GO:0004252">
    <property type="term" value="F:serine-type endopeptidase activity"/>
    <property type="evidence" value="ECO:0007669"/>
    <property type="project" value="InterPro"/>
</dbReference>
<evidence type="ECO:0000256" key="1">
    <source>
        <dbReference type="ARBA" id="ARBA00022670"/>
    </source>
</evidence>
<keyword evidence="7" id="KW-0482">Metalloprotease</keyword>
<keyword evidence="6" id="KW-0862">Zinc</keyword>
<keyword evidence="10" id="KW-1185">Reference proteome</keyword>
<evidence type="ECO:0000256" key="8">
    <source>
        <dbReference type="SAM" id="SignalP"/>
    </source>
</evidence>
<dbReference type="Pfam" id="PF03411">
    <property type="entry name" value="Peptidase_M74"/>
    <property type="match status" value="1"/>
</dbReference>
<evidence type="ECO:0000256" key="4">
    <source>
        <dbReference type="ARBA" id="ARBA00022764"/>
    </source>
</evidence>
<sequence>MMRPFSVGAMLAATVLCAPALASTCFGNSGAGRIEGAVALPLAGANFGAYSELGLKLGRTYVHAQVRDVVLGAYSTLSRSTPDVQYVYGETGLRTGGPMPPHRTHENGTSVDFMVPVRGQDGRPAQLPRKAQNHYGYDLEFDSAGQLGDLRIDFAAIAAHLAQLDLEARRHGFGIARVILAPEYIPKVLATPAGQNIKSLPFMKTRPWVRHDEHYHVDFAVKCAR</sequence>
<name>A0A7X0CFC6_9BURK</name>
<dbReference type="SUPFAM" id="SSF55166">
    <property type="entry name" value="Hedgehog/DD-peptidase"/>
    <property type="match status" value="1"/>
</dbReference>
<dbReference type="EMBL" id="JACHBX010000003">
    <property type="protein sequence ID" value="MBB6134998.1"/>
    <property type="molecule type" value="Genomic_DNA"/>
</dbReference>
<keyword evidence="4" id="KW-0574">Periplasm</keyword>
<evidence type="ECO:0000313" key="9">
    <source>
        <dbReference type="EMBL" id="MBB6134998.1"/>
    </source>
</evidence>
<evidence type="ECO:0000256" key="7">
    <source>
        <dbReference type="ARBA" id="ARBA00023049"/>
    </source>
</evidence>
<keyword evidence="3 8" id="KW-0732">Signal</keyword>
<feature type="signal peptide" evidence="8">
    <location>
        <begin position="1"/>
        <end position="22"/>
    </location>
</feature>
<keyword evidence="1" id="KW-0645">Protease</keyword>
<evidence type="ECO:0000256" key="3">
    <source>
        <dbReference type="ARBA" id="ARBA00022729"/>
    </source>
</evidence>
<dbReference type="GO" id="GO:0030288">
    <property type="term" value="C:outer membrane-bounded periplasmic space"/>
    <property type="evidence" value="ECO:0007669"/>
    <property type="project" value="InterPro"/>
</dbReference>
<dbReference type="GO" id="GO:0046872">
    <property type="term" value="F:metal ion binding"/>
    <property type="evidence" value="ECO:0007669"/>
    <property type="project" value="UniProtKB-KW"/>
</dbReference>
<proteinExistence type="predicted"/>
<dbReference type="InterPro" id="IPR005073">
    <property type="entry name" value="Peptidase_M74"/>
</dbReference>
<dbReference type="GO" id="GO:0006508">
    <property type="term" value="P:proteolysis"/>
    <property type="evidence" value="ECO:0007669"/>
    <property type="project" value="UniProtKB-KW"/>
</dbReference>
<dbReference type="AlphaFoldDB" id="A0A7X0CFC6"/>
<evidence type="ECO:0000256" key="2">
    <source>
        <dbReference type="ARBA" id="ARBA00022723"/>
    </source>
</evidence>
<accession>A0A7X0CFC6</accession>
<evidence type="ECO:0000256" key="6">
    <source>
        <dbReference type="ARBA" id="ARBA00022833"/>
    </source>
</evidence>
<keyword evidence="5 9" id="KW-0378">Hydrolase</keyword>
<keyword evidence="2" id="KW-0479">Metal-binding</keyword>
<dbReference type="InterPro" id="IPR009045">
    <property type="entry name" value="Zn_M74/Hedgehog-like"/>
</dbReference>
<dbReference type="EC" id="3.4.24.-" evidence="9"/>
<gene>
    <name evidence="9" type="ORF">HD842_003156</name>
</gene>
<protein>
    <submittedName>
        <fullName evidence="9">Penicillin-insensitive murein endopeptidase</fullName>
        <ecNumber evidence="9">3.4.24.-</ecNumber>
    </submittedName>
</protein>
<comment type="caution">
    <text evidence="9">The sequence shown here is derived from an EMBL/GenBank/DDBJ whole genome shotgun (WGS) entry which is preliminary data.</text>
</comment>
<evidence type="ECO:0000313" key="10">
    <source>
        <dbReference type="Proteomes" id="UP000540787"/>
    </source>
</evidence>
<organism evidence="9 10">
    <name type="scientific">Massilia aurea</name>
    <dbReference type="NCBI Taxonomy" id="373040"/>
    <lineage>
        <taxon>Bacteria</taxon>
        <taxon>Pseudomonadati</taxon>
        <taxon>Pseudomonadota</taxon>
        <taxon>Betaproteobacteria</taxon>
        <taxon>Burkholderiales</taxon>
        <taxon>Oxalobacteraceae</taxon>
        <taxon>Telluria group</taxon>
        <taxon>Massilia</taxon>
    </lineage>
</organism>
<feature type="chain" id="PRO_5031399128" evidence="8">
    <location>
        <begin position="23"/>
        <end position="225"/>
    </location>
</feature>